<reference evidence="2" key="1">
    <citation type="journal article" date="2021" name="PeerJ">
        <title>Extensive microbial diversity within the chicken gut microbiome revealed by metagenomics and culture.</title>
        <authorList>
            <person name="Gilroy R."/>
            <person name="Ravi A."/>
            <person name="Getino M."/>
            <person name="Pursley I."/>
            <person name="Horton D.L."/>
            <person name="Alikhan N.F."/>
            <person name="Baker D."/>
            <person name="Gharbi K."/>
            <person name="Hall N."/>
            <person name="Watson M."/>
            <person name="Adriaenssens E.M."/>
            <person name="Foster-Nyarko E."/>
            <person name="Jarju S."/>
            <person name="Secka A."/>
            <person name="Antonio M."/>
            <person name="Oren A."/>
            <person name="Chaudhuri R.R."/>
            <person name="La Ragione R."/>
            <person name="Hildebrand F."/>
            <person name="Pallen M.J."/>
        </authorList>
    </citation>
    <scope>NUCLEOTIDE SEQUENCE</scope>
    <source>
        <strain evidence="2">421</strain>
    </source>
</reference>
<organism evidence="2 3">
    <name type="scientific">Candidatus Eubacterium faecipullorum</name>
    <dbReference type="NCBI Taxonomy" id="2838571"/>
    <lineage>
        <taxon>Bacteria</taxon>
        <taxon>Bacillati</taxon>
        <taxon>Bacillota</taxon>
        <taxon>Clostridia</taxon>
        <taxon>Eubacteriales</taxon>
        <taxon>Eubacteriaceae</taxon>
        <taxon>Eubacterium</taxon>
    </lineage>
</organism>
<evidence type="ECO:0000313" key="3">
    <source>
        <dbReference type="Proteomes" id="UP000824205"/>
    </source>
</evidence>
<gene>
    <name evidence="2" type="ORF">IAA48_02525</name>
</gene>
<evidence type="ECO:0000313" key="2">
    <source>
        <dbReference type="EMBL" id="HIW85345.1"/>
    </source>
</evidence>
<comment type="caution">
    <text evidence="2">The sequence shown here is derived from an EMBL/GenBank/DDBJ whole genome shotgun (WGS) entry which is preliminary data.</text>
</comment>
<evidence type="ECO:0000256" key="1">
    <source>
        <dbReference type="ARBA" id="ARBA00005721"/>
    </source>
</evidence>
<name>A0A9D1RD97_9FIRM</name>
<dbReference type="Proteomes" id="UP000824205">
    <property type="component" value="Unassembled WGS sequence"/>
</dbReference>
<accession>A0A9D1RD97</accession>
<dbReference type="PANTHER" id="PTHR34297:SF2">
    <property type="entry name" value="ASP23_GLS24 FAMILY ENVELOPE STRESS RESPONSE PROTEIN"/>
    <property type="match status" value="1"/>
</dbReference>
<comment type="similarity">
    <text evidence="1">Belongs to the asp23 family.</text>
</comment>
<dbReference type="AlphaFoldDB" id="A0A9D1RD97"/>
<dbReference type="PANTHER" id="PTHR34297">
    <property type="entry name" value="HYPOTHETICAL CYTOSOLIC PROTEIN-RELATED"/>
    <property type="match status" value="1"/>
</dbReference>
<dbReference type="InterPro" id="IPR005531">
    <property type="entry name" value="Asp23"/>
</dbReference>
<dbReference type="Pfam" id="PF03780">
    <property type="entry name" value="Asp23"/>
    <property type="match status" value="1"/>
</dbReference>
<sequence length="130" mass="13976">MEISNYSPEGGVIISEEAISSIATNAAKDVNGVVGFSNKPDDVVSTIKKGSLKVMSPVRVFQDGDNLDISIYICIASGKKIQPVAEEVQRVVKEAVQNMTGRLVSKVNVIIASVELQQPEKPTEPCETEE</sequence>
<reference evidence="2" key="2">
    <citation type="submission" date="2021-04" db="EMBL/GenBank/DDBJ databases">
        <authorList>
            <person name="Gilroy R."/>
        </authorList>
    </citation>
    <scope>NUCLEOTIDE SEQUENCE</scope>
    <source>
        <strain evidence="2">421</strain>
    </source>
</reference>
<dbReference type="EMBL" id="DXGE01000011">
    <property type="protein sequence ID" value="HIW85345.1"/>
    <property type="molecule type" value="Genomic_DNA"/>
</dbReference>
<protein>
    <submittedName>
        <fullName evidence="2">Asp23/Gls24 family envelope stress response protein</fullName>
    </submittedName>
</protein>
<proteinExistence type="inferred from homology"/>